<comment type="caution">
    <text evidence="1">The sequence shown here is derived from an EMBL/GenBank/DDBJ whole genome shotgun (WGS) entry which is preliminary data.</text>
</comment>
<keyword evidence="2" id="KW-1185">Reference proteome</keyword>
<dbReference type="Proteomes" id="UP000790709">
    <property type="component" value="Unassembled WGS sequence"/>
</dbReference>
<organism evidence="1 2">
    <name type="scientific">Leucogyrophana mollusca</name>
    <dbReference type="NCBI Taxonomy" id="85980"/>
    <lineage>
        <taxon>Eukaryota</taxon>
        <taxon>Fungi</taxon>
        <taxon>Dikarya</taxon>
        <taxon>Basidiomycota</taxon>
        <taxon>Agaricomycotina</taxon>
        <taxon>Agaricomycetes</taxon>
        <taxon>Agaricomycetidae</taxon>
        <taxon>Boletales</taxon>
        <taxon>Boletales incertae sedis</taxon>
        <taxon>Leucogyrophana</taxon>
    </lineage>
</organism>
<protein>
    <submittedName>
        <fullName evidence="1">Uncharacterized protein</fullName>
    </submittedName>
</protein>
<gene>
    <name evidence="1" type="ORF">BV22DRAFT_1135316</name>
</gene>
<reference evidence="1" key="1">
    <citation type="journal article" date="2021" name="New Phytol.">
        <title>Evolutionary innovations through gain and loss of genes in the ectomycorrhizal Boletales.</title>
        <authorList>
            <person name="Wu G."/>
            <person name="Miyauchi S."/>
            <person name="Morin E."/>
            <person name="Kuo A."/>
            <person name="Drula E."/>
            <person name="Varga T."/>
            <person name="Kohler A."/>
            <person name="Feng B."/>
            <person name="Cao Y."/>
            <person name="Lipzen A."/>
            <person name="Daum C."/>
            <person name="Hundley H."/>
            <person name="Pangilinan J."/>
            <person name="Johnson J."/>
            <person name="Barry K."/>
            <person name="LaButti K."/>
            <person name="Ng V."/>
            <person name="Ahrendt S."/>
            <person name="Min B."/>
            <person name="Choi I.G."/>
            <person name="Park H."/>
            <person name="Plett J.M."/>
            <person name="Magnuson J."/>
            <person name="Spatafora J.W."/>
            <person name="Nagy L.G."/>
            <person name="Henrissat B."/>
            <person name="Grigoriev I.V."/>
            <person name="Yang Z.L."/>
            <person name="Xu J."/>
            <person name="Martin F.M."/>
        </authorList>
    </citation>
    <scope>NUCLEOTIDE SEQUENCE</scope>
    <source>
        <strain evidence="1">KUC20120723A-06</strain>
    </source>
</reference>
<dbReference type="EMBL" id="MU267016">
    <property type="protein sequence ID" value="KAH7917554.1"/>
    <property type="molecule type" value="Genomic_DNA"/>
</dbReference>
<evidence type="ECO:0000313" key="2">
    <source>
        <dbReference type="Proteomes" id="UP000790709"/>
    </source>
</evidence>
<proteinExistence type="predicted"/>
<sequence length="256" mass="28781">MLSDVQRKLNGKTAKKGKSTKKLHTTLSILTSEEGRAELRRLEAEEREKELQAEAARLKKTEEEKARQRRQAEQEISGVFTGLLKKMKKDELRDVAASLHLSEDGTVSIIIQRIEQHFEENPHLKESNRYKGLFEQQPQRGRKRAADSENAGPQPAQNQRRRVDESSGSPGSPFPQQQTLPFAAASYPNALHPPIPGSSSSPHIHPVQPSFHFPSHLQGFHGSAGIQGGVMCEDQLNQNQSPPYHFMYQTRPSCHQ</sequence>
<evidence type="ECO:0000313" key="1">
    <source>
        <dbReference type="EMBL" id="KAH7917554.1"/>
    </source>
</evidence>
<accession>A0ACB8AX52</accession>
<name>A0ACB8AX52_9AGAM</name>